<feature type="binding site" evidence="7">
    <location>
        <position position="96"/>
    </location>
    <ligand>
        <name>Fe cation</name>
        <dbReference type="ChEBI" id="CHEBI:24875"/>
    </ligand>
</feature>
<evidence type="ECO:0000256" key="5">
    <source>
        <dbReference type="ARBA" id="ARBA00023002"/>
    </source>
</evidence>
<name>A0A9X1JM73_9SPHN</name>
<dbReference type="InterPro" id="IPR006620">
    <property type="entry name" value="Pro_4_hyd_alph"/>
</dbReference>
<dbReference type="AlphaFoldDB" id="A0A9X1JM73"/>
<dbReference type="GO" id="GO:0005506">
    <property type="term" value="F:iron ion binding"/>
    <property type="evidence" value="ECO:0007669"/>
    <property type="project" value="UniProtKB-UniRule"/>
</dbReference>
<dbReference type="Pfam" id="PF13640">
    <property type="entry name" value="2OG-FeII_Oxy_3"/>
    <property type="match status" value="1"/>
</dbReference>
<accession>A0A9X1JM73</accession>
<keyword evidence="6 7" id="KW-0408">Iron</keyword>
<dbReference type="GO" id="GO:0006974">
    <property type="term" value="P:DNA damage response"/>
    <property type="evidence" value="ECO:0007669"/>
    <property type="project" value="TreeGrafter"/>
</dbReference>
<feature type="binding site" evidence="7">
    <location>
        <position position="157"/>
    </location>
    <ligand>
        <name>Fe cation</name>
        <dbReference type="ChEBI" id="CHEBI:24875"/>
    </ligand>
</feature>
<feature type="binding site" evidence="7">
    <location>
        <position position="167"/>
    </location>
    <ligand>
        <name>2-oxoglutarate</name>
        <dbReference type="ChEBI" id="CHEBI:16810"/>
    </ligand>
</feature>
<evidence type="ECO:0000256" key="1">
    <source>
        <dbReference type="ARBA" id="ARBA00001961"/>
    </source>
</evidence>
<evidence type="ECO:0000259" key="8">
    <source>
        <dbReference type="PROSITE" id="PS51471"/>
    </source>
</evidence>
<sequence>MILTISAIQGEAQLHALDELIQGLEWRDGRETAGKVAQTVKRNEQAMMNGSAGQTVRQFILPYITDNAAVRSAARPRRFSHVMVSKTAEGGCYGPHVDNALMGQGEGRMRSDLSFTLFITPPDEYDGGELIVHSAGGSQSIKPPAGHLVLYPSSSIHEVKPVTRGERIVCVGWLESLIADARQRELLFDLERTRTSLRAKLPADSQDLLLLDKSIANLLRMWACT</sequence>
<dbReference type="GO" id="GO:0006879">
    <property type="term" value="P:intracellular iron ion homeostasis"/>
    <property type="evidence" value="ECO:0007669"/>
    <property type="project" value="TreeGrafter"/>
</dbReference>
<dbReference type="GO" id="GO:0016706">
    <property type="term" value="F:2-oxoglutarate-dependent dioxygenase activity"/>
    <property type="evidence" value="ECO:0007669"/>
    <property type="project" value="UniProtKB-UniRule"/>
</dbReference>
<gene>
    <name evidence="9" type="ORF">KCG46_05900</name>
</gene>
<evidence type="ECO:0000256" key="6">
    <source>
        <dbReference type="ARBA" id="ARBA00023004"/>
    </source>
</evidence>
<comment type="caution">
    <text evidence="9">The sequence shown here is derived from an EMBL/GenBank/DDBJ whole genome shotgun (WGS) entry which is preliminary data.</text>
</comment>
<protein>
    <submittedName>
        <fullName evidence="9">Fe2+-dependent dioxygenase</fullName>
    </submittedName>
</protein>
<evidence type="ECO:0000313" key="9">
    <source>
        <dbReference type="EMBL" id="MBV7259104.1"/>
    </source>
</evidence>
<dbReference type="RefSeq" id="WP_218404343.1">
    <property type="nucleotide sequence ID" value="NZ_JAGSPC010000001.1"/>
</dbReference>
<keyword evidence="5 7" id="KW-0560">Oxidoreductase</keyword>
<dbReference type="EMBL" id="JAGSPC010000001">
    <property type="protein sequence ID" value="MBV7259104.1"/>
    <property type="molecule type" value="Genomic_DNA"/>
</dbReference>
<dbReference type="HAMAP" id="MF_00657">
    <property type="entry name" value="Hydroxyl_YbiX"/>
    <property type="match status" value="1"/>
</dbReference>
<evidence type="ECO:0000256" key="4">
    <source>
        <dbReference type="ARBA" id="ARBA00022964"/>
    </source>
</evidence>
<dbReference type="PANTHER" id="PTHR41536:SF1">
    <property type="entry name" value="PKHD-TYPE HYDROXYLASE YBIX"/>
    <property type="match status" value="1"/>
</dbReference>
<keyword evidence="2 7" id="KW-0479">Metal-binding</keyword>
<dbReference type="PROSITE" id="PS51471">
    <property type="entry name" value="FE2OG_OXY"/>
    <property type="match status" value="1"/>
</dbReference>
<keyword evidence="4 7" id="KW-0223">Dioxygenase</keyword>
<reference evidence="9" key="1">
    <citation type="submission" date="2021-04" db="EMBL/GenBank/DDBJ databases">
        <authorList>
            <person name="Pira H."/>
            <person name="Risdian C."/>
            <person name="Wink J."/>
        </authorList>
    </citation>
    <scope>NUCLEOTIDE SEQUENCE</scope>
    <source>
        <strain evidence="9">WH158</strain>
    </source>
</reference>
<evidence type="ECO:0000256" key="3">
    <source>
        <dbReference type="ARBA" id="ARBA00022896"/>
    </source>
</evidence>
<keyword evidence="3 7" id="KW-0847">Vitamin C</keyword>
<dbReference type="SMART" id="SM00702">
    <property type="entry name" value="P4Hc"/>
    <property type="match status" value="1"/>
</dbReference>
<proteinExistence type="inferred from homology"/>
<dbReference type="PANTHER" id="PTHR41536">
    <property type="entry name" value="PKHD-TYPE HYDROXYLASE YBIX"/>
    <property type="match status" value="1"/>
</dbReference>
<dbReference type="GO" id="GO:0031418">
    <property type="term" value="F:L-ascorbic acid binding"/>
    <property type="evidence" value="ECO:0007669"/>
    <property type="project" value="UniProtKB-KW"/>
</dbReference>
<feature type="domain" description="Fe2OG dioxygenase" evidence="8">
    <location>
        <begin position="78"/>
        <end position="176"/>
    </location>
</feature>
<dbReference type="NCBIfam" id="NF003975">
    <property type="entry name" value="PRK05467.1-4"/>
    <property type="match status" value="1"/>
</dbReference>
<organism evidence="9 10">
    <name type="scientific">Erythrobacter crassostreae</name>
    <dbReference type="NCBI Taxonomy" id="2828328"/>
    <lineage>
        <taxon>Bacteria</taxon>
        <taxon>Pseudomonadati</taxon>
        <taxon>Pseudomonadota</taxon>
        <taxon>Alphaproteobacteria</taxon>
        <taxon>Sphingomonadales</taxon>
        <taxon>Erythrobacteraceae</taxon>
        <taxon>Erythrobacter/Porphyrobacter group</taxon>
        <taxon>Erythrobacter</taxon>
    </lineage>
</organism>
<evidence type="ECO:0000256" key="2">
    <source>
        <dbReference type="ARBA" id="ARBA00022723"/>
    </source>
</evidence>
<keyword evidence="10" id="KW-1185">Reference proteome</keyword>
<feature type="binding site" evidence="7">
    <location>
        <position position="98"/>
    </location>
    <ligand>
        <name>Fe cation</name>
        <dbReference type="ChEBI" id="CHEBI:24875"/>
    </ligand>
</feature>
<evidence type="ECO:0000313" key="10">
    <source>
        <dbReference type="Proteomes" id="UP001138681"/>
    </source>
</evidence>
<comment type="cofactor">
    <cofactor evidence="7">
        <name>Fe(2+)</name>
        <dbReference type="ChEBI" id="CHEBI:29033"/>
    </cofactor>
    <text evidence="7">Binds 1 Fe(2+) ion per subunit.</text>
</comment>
<evidence type="ECO:0000256" key="7">
    <source>
        <dbReference type="HAMAP-Rule" id="MF_00657"/>
    </source>
</evidence>
<comment type="cofactor">
    <cofactor evidence="1 7">
        <name>L-ascorbate</name>
        <dbReference type="ChEBI" id="CHEBI:38290"/>
    </cofactor>
</comment>
<dbReference type="Pfam" id="PF18331">
    <property type="entry name" value="PKHD_C"/>
    <property type="match status" value="1"/>
</dbReference>
<dbReference type="InterPro" id="IPR005123">
    <property type="entry name" value="Oxoglu/Fe-dep_dioxygenase_dom"/>
</dbReference>
<dbReference type="NCBIfam" id="NF003974">
    <property type="entry name" value="PRK05467.1-3"/>
    <property type="match status" value="1"/>
</dbReference>
<dbReference type="InterPro" id="IPR023550">
    <property type="entry name" value="PKHD_hydroxylase"/>
</dbReference>
<dbReference type="Proteomes" id="UP001138681">
    <property type="component" value="Unassembled WGS sequence"/>
</dbReference>
<dbReference type="InterPro" id="IPR041097">
    <property type="entry name" value="PKHD_C"/>
</dbReference>
<dbReference type="InterPro" id="IPR044862">
    <property type="entry name" value="Pro_4_hyd_alph_FE2OG_OXY"/>
</dbReference>